<evidence type="ECO:0000313" key="1">
    <source>
        <dbReference type="EMBL" id="VEL15495.1"/>
    </source>
</evidence>
<comment type="caution">
    <text evidence="1">The sequence shown here is derived from an EMBL/GenBank/DDBJ whole genome shotgun (WGS) entry which is preliminary data.</text>
</comment>
<proteinExistence type="predicted"/>
<organism evidence="1 2">
    <name type="scientific">Protopolystoma xenopodis</name>
    <dbReference type="NCBI Taxonomy" id="117903"/>
    <lineage>
        <taxon>Eukaryota</taxon>
        <taxon>Metazoa</taxon>
        <taxon>Spiralia</taxon>
        <taxon>Lophotrochozoa</taxon>
        <taxon>Platyhelminthes</taxon>
        <taxon>Monogenea</taxon>
        <taxon>Polyopisthocotylea</taxon>
        <taxon>Polystomatidea</taxon>
        <taxon>Polystomatidae</taxon>
        <taxon>Protopolystoma</taxon>
    </lineage>
</organism>
<sequence length="149" mass="16445">MLEIITTFLANDEAIQVAKAKSNQCYIAEEDCNQTQGHTILILIPVIGLDNFIVPSLQGRIWASRVAEPPNRDSSGMISEVSSIYGLYSLRKSSSARAVMPILTNVKCPFVSDQPVRRVGHRVFPNILVNAMCDVAVGLPLWQRYWAAG</sequence>
<reference evidence="1" key="1">
    <citation type="submission" date="2018-11" db="EMBL/GenBank/DDBJ databases">
        <authorList>
            <consortium name="Pathogen Informatics"/>
        </authorList>
    </citation>
    <scope>NUCLEOTIDE SEQUENCE</scope>
</reference>
<evidence type="ECO:0000313" key="2">
    <source>
        <dbReference type="Proteomes" id="UP000784294"/>
    </source>
</evidence>
<keyword evidence="2" id="KW-1185">Reference proteome</keyword>
<gene>
    <name evidence="1" type="ORF">PXEA_LOCUS8935</name>
</gene>
<dbReference type="EMBL" id="CAAALY010024785">
    <property type="protein sequence ID" value="VEL15495.1"/>
    <property type="molecule type" value="Genomic_DNA"/>
</dbReference>
<accession>A0A448WMN2</accession>
<dbReference type="AlphaFoldDB" id="A0A448WMN2"/>
<dbReference type="Proteomes" id="UP000784294">
    <property type="component" value="Unassembled WGS sequence"/>
</dbReference>
<name>A0A448WMN2_9PLAT</name>
<protein>
    <submittedName>
        <fullName evidence="1">Uncharacterized protein</fullName>
    </submittedName>
</protein>